<organism evidence="4 5">
    <name type="scientific">Mycoplasmopsis phocirhinis</name>
    <dbReference type="NCBI Taxonomy" id="142650"/>
    <lineage>
        <taxon>Bacteria</taxon>
        <taxon>Bacillati</taxon>
        <taxon>Mycoplasmatota</taxon>
        <taxon>Mycoplasmoidales</taxon>
        <taxon>Metamycoplasmataceae</taxon>
        <taxon>Mycoplasmopsis</taxon>
    </lineage>
</organism>
<protein>
    <submittedName>
        <fullName evidence="4">Alpha/beta hydrolase</fullName>
    </submittedName>
</protein>
<gene>
    <name evidence="4" type="ORF">EG856_00745</name>
</gene>
<dbReference type="InterPro" id="IPR050266">
    <property type="entry name" value="AB_hydrolase_sf"/>
</dbReference>
<evidence type="ECO:0000256" key="2">
    <source>
        <dbReference type="ARBA" id="ARBA00022487"/>
    </source>
</evidence>
<keyword evidence="2" id="KW-0719">Serine esterase</keyword>
<dbReference type="Proteomes" id="UP000289326">
    <property type="component" value="Chromosome"/>
</dbReference>
<evidence type="ECO:0000313" key="4">
    <source>
        <dbReference type="EMBL" id="QBF34457.1"/>
    </source>
</evidence>
<keyword evidence="5" id="KW-1185">Reference proteome</keyword>
<dbReference type="AlphaFoldDB" id="A0A4P6MT21"/>
<sequence length="266" mass="31212">MKNFFYYEDIKLETLTINNQKSKNILILHGYTSEFAFYEPIYSLLQDEYNIYGINMPSHGQSDISKKHMQNDIFAQIVIKFVNHLKLKNIVVIGHSMGGGVAMDVAWRLEDRVIKIVLLGPSNRTMLSYNHHWPLFFPRNVEQYKKLVPILYYNSNLILQDEEKIQNIAQYYANEEVQKKLDVIYEFGKQMPLESNQAKVDYGIKMCKVPIILINGDHDGIVHVKNCERHYTSLNPNVFTFVIKNSGHCMWFDDFDTFMRILKSQL</sequence>
<dbReference type="KEGG" id="mphi:EG856_00745"/>
<feature type="domain" description="AB hydrolase-1" evidence="3">
    <location>
        <begin position="24"/>
        <end position="253"/>
    </location>
</feature>
<dbReference type="OrthoDB" id="403987at2"/>
<dbReference type="Pfam" id="PF00561">
    <property type="entry name" value="Abhydrolase_1"/>
    <property type="match status" value="1"/>
</dbReference>
<evidence type="ECO:0000313" key="5">
    <source>
        <dbReference type="Proteomes" id="UP000289326"/>
    </source>
</evidence>
<proteinExistence type="inferred from homology"/>
<accession>A0A4P6MT21</accession>
<keyword evidence="4" id="KW-0378">Hydrolase</keyword>
<name>A0A4P6MT21_9BACT</name>
<evidence type="ECO:0000256" key="1">
    <source>
        <dbReference type="ARBA" id="ARBA00006989"/>
    </source>
</evidence>
<dbReference type="PANTHER" id="PTHR43798">
    <property type="entry name" value="MONOACYLGLYCEROL LIPASE"/>
    <property type="match status" value="1"/>
</dbReference>
<comment type="similarity">
    <text evidence="1">Belongs to the lipase/esterase LIP3/BchO family.</text>
</comment>
<dbReference type="RefSeq" id="WP_130429235.1">
    <property type="nucleotide sequence ID" value="NZ_CP034841.1"/>
</dbReference>
<dbReference type="SUPFAM" id="SSF53474">
    <property type="entry name" value="alpha/beta-Hydrolases"/>
    <property type="match status" value="1"/>
</dbReference>
<evidence type="ECO:0000259" key="3">
    <source>
        <dbReference type="Pfam" id="PF00561"/>
    </source>
</evidence>
<dbReference type="PANTHER" id="PTHR43798:SF33">
    <property type="entry name" value="HYDROLASE, PUTATIVE (AFU_ORTHOLOGUE AFUA_2G14860)-RELATED"/>
    <property type="match status" value="1"/>
</dbReference>
<dbReference type="Gene3D" id="3.40.50.1820">
    <property type="entry name" value="alpha/beta hydrolase"/>
    <property type="match status" value="1"/>
</dbReference>
<dbReference type="GO" id="GO:0016020">
    <property type="term" value="C:membrane"/>
    <property type="evidence" value="ECO:0007669"/>
    <property type="project" value="TreeGrafter"/>
</dbReference>
<dbReference type="InterPro" id="IPR000073">
    <property type="entry name" value="AB_hydrolase_1"/>
</dbReference>
<dbReference type="GO" id="GO:0052689">
    <property type="term" value="F:carboxylic ester hydrolase activity"/>
    <property type="evidence" value="ECO:0007669"/>
    <property type="project" value="UniProtKB-KW"/>
</dbReference>
<reference evidence="4 5" key="1">
    <citation type="submission" date="2019-01" db="EMBL/GenBank/DDBJ databases">
        <title>Complete sequence and annotation of the Mycoplasma phocirhinis strain 852T genome.</title>
        <authorList>
            <person name="Frasca S.Jr."/>
            <person name="Kutish G.F."/>
            <person name="Castellanos Gell J."/>
            <person name="Michaels D.L."/>
            <person name="Brown D.R."/>
        </authorList>
    </citation>
    <scope>NUCLEOTIDE SEQUENCE [LARGE SCALE GENOMIC DNA]</scope>
    <source>
        <strain evidence="4 5">852</strain>
    </source>
</reference>
<dbReference type="InterPro" id="IPR029058">
    <property type="entry name" value="AB_hydrolase_fold"/>
</dbReference>
<dbReference type="EMBL" id="CP034841">
    <property type="protein sequence ID" value="QBF34457.1"/>
    <property type="molecule type" value="Genomic_DNA"/>
</dbReference>
<dbReference type="PRINTS" id="PR00111">
    <property type="entry name" value="ABHYDROLASE"/>
</dbReference>